<keyword evidence="1" id="KW-0677">Repeat</keyword>
<sequence length="450" mass="48569">MAGTGGLVGASALDEELRNSNVVRLRGLPFKATESEIKEFFEGLELGPDGIVICVNFQGRSTGQAYVQFASLEIAEKALGWNRKHMGNRYIEVFKGHPSDMQGALKMVGRGSSSSIDNGNMMSTGFPGISGSTDMNYVGVVRMRGLPYSCTEADITVFFKGMSIASNGIFLCMNGDGRPTGEAFVEFVDEETASRAMQLHREQMGSRYVELFRSSKGEMASAGKQQMYGSSSRSGGFNGFGQGAGTMAAPSLPRWGMLNFAAAMGLSGFFQGIGKDPSENTCVKMRGLPFNAEMKDIVNFFDGYKIAPNGILIVTGASDRPTGEAFVEFTTTDEAQRAMERHKQNMGSRYIELFRATKSECLQALWGLPGAGMMDPVFQLLFLQQQAAMGALSMGGYLGRHTAGPWNDFSNANSMANNIYQGMGRHSSLRGVAAFSHLGDFQAGRQNPPC</sequence>
<accession>A0A8T2VDK2</accession>
<evidence type="ECO:0000313" key="6">
    <source>
        <dbReference type="Proteomes" id="UP000825935"/>
    </source>
</evidence>
<dbReference type="Pfam" id="PF00076">
    <property type="entry name" value="RRM_1"/>
    <property type="match status" value="3"/>
</dbReference>
<dbReference type="InterPro" id="IPR000504">
    <property type="entry name" value="RRM_dom"/>
</dbReference>
<organism evidence="5 6">
    <name type="scientific">Ceratopteris richardii</name>
    <name type="common">Triangle waterfern</name>
    <dbReference type="NCBI Taxonomy" id="49495"/>
    <lineage>
        <taxon>Eukaryota</taxon>
        <taxon>Viridiplantae</taxon>
        <taxon>Streptophyta</taxon>
        <taxon>Embryophyta</taxon>
        <taxon>Tracheophyta</taxon>
        <taxon>Polypodiopsida</taxon>
        <taxon>Polypodiidae</taxon>
        <taxon>Polypodiales</taxon>
        <taxon>Pteridineae</taxon>
        <taxon>Pteridaceae</taxon>
        <taxon>Parkerioideae</taxon>
        <taxon>Ceratopteris</taxon>
    </lineage>
</organism>
<dbReference type="Gene3D" id="3.30.70.330">
    <property type="match status" value="3"/>
</dbReference>
<dbReference type="SUPFAM" id="SSF54928">
    <property type="entry name" value="RNA-binding domain, RBD"/>
    <property type="match status" value="3"/>
</dbReference>
<reference evidence="5" key="1">
    <citation type="submission" date="2021-08" db="EMBL/GenBank/DDBJ databases">
        <title>WGS assembly of Ceratopteris richardii.</title>
        <authorList>
            <person name="Marchant D.B."/>
            <person name="Chen G."/>
            <person name="Jenkins J."/>
            <person name="Shu S."/>
            <person name="Leebens-Mack J."/>
            <person name="Grimwood J."/>
            <person name="Schmutz J."/>
            <person name="Soltis P."/>
            <person name="Soltis D."/>
            <person name="Chen Z.-H."/>
        </authorList>
    </citation>
    <scope>NUCLEOTIDE SEQUENCE</scope>
    <source>
        <strain evidence="5">Whitten #5841</strain>
        <tissue evidence="5">Leaf</tissue>
    </source>
</reference>
<keyword evidence="6" id="KW-1185">Reference proteome</keyword>
<protein>
    <recommendedName>
        <fullName evidence="4">RRM domain-containing protein</fullName>
    </recommendedName>
</protein>
<feature type="domain" description="RRM" evidence="4">
    <location>
        <begin position="139"/>
        <end position="216"/>
    </location>
</feature>
<dbReference type="PANTHER" id="PTHR13976">
    <property type="entry name" value="HETEROGENEOUS NUCLEAR RIBONUCLEOPROTEIN-RELATED"/>
    <property type="match status" value="1"/>
</dbReference>
<dbReference type="OrthoDB" id="431068at2759"/>
<dbReference type="InterPro" id="IPR050666">
    <property type="entry name" value="ESRP"/>
</dbReference>
<keyword evidence="2 3" id="KW-0694">RNA-binding</keyword>
<dbReference type="SMART" id="SM00360">
    <property type="entry name" value="RRM"/>
    <property type="match status" value="3"/>
</dbReference>
<dbReference type="InterPro" id="IPR035979">
    <property type="entry name" value="RBD_domain_sf"/>
</dbReference>
<dbReference type="InterPro" id="IPR012677">
    <property type="entry name" value="Nucleotide-bd_a/b_plait_sf"/>
</dbReference>
<dbReference type="PROSITE" id="PS50102">
    <property type="entry name" value="RRM"/>
    <property type="match status" value="3"/>
</dbReference>
<evidence type="ECO:0000256" key="2">
    <source>
        <dbReference type="ARBA" id="ARBA00022884"/>
    </source>
</evidence>
<dbReference type="CDD" id="cd12254">
    <property type="entry name" value="RRM_hnRNPH_ESRPs_RBM12_like"/>
    <property type="match status" value="1"/>
</dbReference>
<evidence type="ECO:0000256" key="1">
    <source>
        <dbReference type="ARBA" id="ARBA00022737"/>
    </source>
</evidence>
<name>A0A8T2VDK2_CERRI</name>
<evidence type="ECO:0000256" key="3">
    <source>
        <dbReference type="PROSITE-ProRule" id="PRU00176"/>
    </source>
</evidence>
<proteinExistence type="predicted"/>
<comment type="caution">
    <text evidence="5">The sequence shown here is derived from an EMBL/GenBank/DDBJ whole genome shotgun (WGS) entry which is preliminary data.</text>
</comment>
<dbReference type="AlphaFoldDB" id="A0A8T2VDK2"/>
<dbReference type="EMBL" id="CM035407">
    <property type="protein sequence ID" value="KAH7443823.1"/>
    <property type="molecule type" value="Genomic_DNA"/>
</dbReference>
<gene>
    <name evidence="5" type="ORF">KP509_02G052200</name>
</gene>
<dbReference type="GO" id="GO:0003723">
    <property type="term" value="F:RNA binding"/>
    <property type="evidence" value="ECO:0007669"/>
    <property type="project" value="UniProtKB-UniRule"/>
</dbReference>
<feature type="domain" description="RRM" evidence="4">
    <location>
        <begin position="21"/>
        <end position="98"/>
    </location>
</feature>
<evidence type="ECO:0000259" key="4">
    <source>
        <dbReference type="PROSITE" id="PS50102"/>
    </source>
</evidence>
<evidence type="ECO:0000313" key="5">
    <source>
        <dbReference type="EMBL" id="KAH7443823.1"/>
    </source>
</evidence>
<feature type="domain" description="RRM" evidence="4">
    <location>
        <begin position="281"/>
        <end position="358"/>
    </location>
</feature>
<dbReference type="Proteomes" id="UP000825935">
    <property type="component" value="Chromosome 2"/>
</dbReference>